<dbReference type="InterPro" id="IPR013783">
    <property type="entry name" value="Ig-like_fold"/>
</dbReference>
<dbReference type="InterPro" id="IPR036156">
    <property type="entry name" value="Beta-gal/glucu_dom_sf"/>
</dbReference>
<dbReference type="InterPro" id="IPR006102">
    <property type="entry name" value="Ig-like_GH2"/>
</dbReference>
<feature type="domain" description="WAP" evidence="8">
    <location>
        <begin position="702"/>
        <end position="749"/>
    </location>
</feature>
<evidence type="ECO:0000256" key="7">
    <source>
        <dbReference type="SAM" id="MobiDB-lite"/>
    </source>
</evidence>
<proteinExistence type="inferred from homology"/>
<reference evidence="9 10" key="1">
    <citation type="journal article" date="2014" name="Nat. Genet.">
        <title>Genome and transcriptome of the porcine whipworm Trichuris suis.</title>
        <authorList>
            <person name="Jex A.R."/>
            <person name="Nejsum P."/>
            <person name="Schwarz E.M."/>
            <person name="Hu L."/>
            <person name="Young N.D."/>
            <person name="Hall R.S."/>
            <person name="Korhonen P.K."/>
            <person name="Liao S."/>
            <person name="Thamsborg S."/>
            <person name="Xia J."/>
            <person name="Xu P."/>
            <person name="Wang S."/>
            <person name="Scheerlinck J.P."/>
            <person name="Hofmann A."/>
            <person name="Sternberg P.W."/>
            <person name="Wang J."/>
            <person name="Gasser R.B."/>
        </authorList>
    </citation>
    <scope>NUCLEOTIDE SEQUENCE [LARGE SCALE GENOMIC DNA]</scope>
    <source>
        <strain evidence="9">DCEP-RM93M</strain>
    </source>
</reference>
<dbReference type="GO" id="GO:0019391">
    <property type="term" value="P:glucuronoside catabolic process"/>
    <property type="evidence" value="ECO:0007669"/>
    <property type="project" value="TreeGrafter"/>
</dbReference>
<dbReference type="InterPro" id="IPR017853">
    <property type="entry name" value="GH"/>
</dbReference>
<dbReference type="Pfam" id="PF00703">
    <property type="entry name" value="Glyco_hydro_2"/>
    <property type="match status" value="1"/>
</dbReference>
<evidence type="ECO:0000256" key="4">
    <source>
        <dbReference type="ARBA" id="ARBA00016205"/>
    </source>
</evidence>
<dbReference type="SUPFAM" id="SSF57256">
    <property type="entry name" value="Elafin-like"/>
    <property type="match status" value="3"/>
</dbReference>
<feature type="region of interest" description="Disordered" evidence="7">
    <location>
        <begin position="697"/>
        <end position="717"/>
    </location>
</feature>
<dbReference type="PANTHER" id="PTHR10066:SF67">
    <property type="entry name" value="BETA-GLUCURONIDASE"/>
    <property type="match status" value="1"/>
</dbReference>
<dbReference type="CDD" id="cd00199">
    <property type="entry name" value="WAP"/>
    <property type="match status" value="2"/>
</dbReference>
<dbReference type="PROSITE" id="PS00608">
    <property type="entry name" value="GLYCOSYL_HYDROL_F2_2"/>
    <property type="match status" value="1"/>
</dbReference>
<sequence>MYPFESETREVKSLDGLWCFVSEESNSEFYGMKNKWFQKDICLFEVRLAVSVLFVRIHLSYARCRIQLDWLYQEATTTRLSHNYSEDMSAGRTCDFVQVLNFDFFNYAGIHRSVVLYSVPIDYVKDVIVTAECDKDGKGFLNYSVLANANRLRNYKVNVAVELRTMDDVLIFRQNGLQNSKIIPEVKIWWPYGMSDKPAYLYKFTIILINETNAILDVYHLPIGFRSVRLKGGRFLINDKPFYFAGFGMHEDSEIHGRGYDPVVMVKDMNLLEWFGANSFRTSHYPYSEEMLFEADRRGVVVISELPAVGLRYFTRNNLLLHSSMLKETIGRDRNHPAVVMWSLANEPDTKQNASLAYFRSYVCHYFAVCQIRNFRRLIRLAKAMDPTRPLTVVYGGASEYYNDQTASMVDVISMNRYYGWYRNPGHPETIDQELKNDIFRWSDTFKKPILITEYGADTFDSLSFEPAVMFSPQYQLEVFSYYHRVFDSLMQNPLIGEMVWNFADFMTDDTVKKISALLSSFPVANDPFAHGYAPLRSHFCSVYPGAVCSDWFLLLLQSQRNKQQLSLYVIRTMFGYLHRLERRSGERSVDWEKGEVNKRHGDEGSLCSTHLASTVFKNMSGLNDVSDRDSSSLIDYGTSNHLLNKALRPGVCPQFYGNVAWNSVHRCNYDEQCATNYKCCPTKLGRRCLKPETFGTTTSAPSLKPGTCPPNPSGTSSSASDLCTSDASCELSRKCCPTFVGKRCLLPITSYGQCPDGSPAQRTCSPGVSCGSGFYCSRGYCCPDRGSSVTTTTSWPSPPSLTGCPITKPSGFANGRFCLSSRDCRSPQTCCKYDGESRCYSVSTASASKPGVCPSFSGEVISGATNVCDIDGDCQLERKCCPTVSGKRCLKPN</sequence>
<dbReference type="Gene3D" id="3.20.20.80">
    <property type="entry name" value="Glycosidases"/>
    <property type="match status" value="1"/>
</dbReference>
<name>A0A085LUK1_9BILA</name>
<evidence type="ECO:0000313" key="10">
    <source>
        <dbReference type="Proteomes" id="UP000030764"/>
    </source>
</evidence>
<evidence type="ECO:0000259" key="8">
    <source>
        <dbReference type="PROSITE" id="PS51390"/>
    </source>
</evidence>
<evidence type="ECO:0000256" key="6">
    <source>
        <dbReference type="ARBA" id="ARBA00023295"/>
    </source>
</evidence>
<dbReference type="Pfam" id="PF00095">
    <property type="entry name" value="WAP"/>
    <property type="match status" value="3"/>
</dbReference>
<dbReference type="InterPro" id="IPR006150">
    <property type="entry name" value="Cys_repeat_1"/>
</dbReference>
<dbReference type="InterPro" id="IPR023230">
    <property type="entry name" value="Glyco_hydro_2_CS"/>
</dbReference>
<dbReference type="InterPro" id="IPR006103">
    <property type="entry name" value="Glyco_hydro_2_cat"/>
</dbReference>
<protein>
    <recommendedName>
        <fullName evidence="4">Beta-glucuronidase</fullName>
        <ecNumber evidence="3">3.2.1.31</ecNumber>
    </recommendedName>
</protein>
<dbReference type="InterPro" id="IPR008197">
    <property type="entry name" value="WAP_dom"/>
</dbReference>
<organism evidence="9 10">
    <name type="scientific">Trichuris suis</name>
    <name type="common">pig whipworm</name>
    <dbReference type="NCBI Taxonomy" id="68888"/>
    <lineage>
        <taxon>Eukaryota</taxon>
        <taxon>Metazoa</taxon>
        <taxon>Ecdysozoa</taxon>
        <taxon>Nematoda</taxon>
        <taxon>Enoplea</taxon>
        <taxon>Dorylaimia</taxon>
        <taxon>Trichinellida</taxon>
        <taxon>Trichuridae</taxon>
        <taxon>Trichuris</taxon>
    </lineage>
</organism>
<dbReference type="PROSITE" id="PS51390">
    <property type="entry name" value="WAP"/>
    <property type="match status" value="3"/>
</dbReference>
<dbReference type="SMART" id="SM00217">
    <property type="entry name" value="WAP"/>
    <property type="match status" value="3"/>
</dbReference>
<gene>
    <name evidence="9" type="ORF">M513_10502</name>
</gene>
<dbReference type="GO" id="GO:0030414">
    <property type="term" value="F:peptidase inhibitor activity"/>
    <property type="evidence" value="ECO:0007669"/>
    <property type="project" value="InterPro"/>
</dbReference>
<dbReference type="GO" id="GO:0030246">
    <property type="term" value="F:carbohydrate binding"/>
    <property type="evidence" value="ECO:0007669"/>
    <property type="project" value="TreeGrafter"/>
</dbReference>
<dbReference type="PANTHER" id="PTHR10066">
    <property type="entry name" value="BETA-GLUCURONIDASE"/>
    <property type="match status" value="1"/>
</dbReference>
<dbReference type="InterPro" id="IPR023232">
    <property type="entry name" value="Glyco_hydro_2_AS"/>
</dbReference>
<dbReference type="SMART" id="SM00289">
    <property type="entry name" value="WR1"/>
    <property type="match status" value="3"/>
</dbReference>
<dbReference type="PRINTS" id="PR00132">
    <property type="entry name" value="GLHYDRLASE2"/>
</dbReference>
<keyword evidence="5" id="KW-0378">Hydrolase</keyword>
<accession>A0A085LUK1</accession>
<dbReference type="EC" id="3.2.1.31" evidence="3"/>
<dbReference type="GO" id="GO:0004566">
    <property type="term" value="F:beta-glucuronidase activity"/>
    <property type="evidence" value="ECO:0007669"/>
    <property type="project" value="UniProtKB-EC"/>
</dbReference>
<comment type="similarity">
    <text evidence="2">Belongs to the glycosyl hydrolase 2 family.</text>
</comment>
<dbReference type="InterPro" id="IPR006101">
    <property type="entry name" value="Glyco_hydro_2"/>
</dbReference>
<dbReference type="GO" id="GO:0005615">
    <property type="term" value="C:extracellular space"/>
    <property type="evidence" value="ECO:0007669"/>
    <property type="project" value="TreeGrafter"/>
</dbReference>
<dbReference type="GO" id="GO:0005975">
    <property type="term" value="P:carbohydrate metabolic process"/>
    <property type="evidence" value="ECO:0007669"/>
    <property type="project" value="InterPro"/>
</dbReference>
<dbReference type="Pfam" id="PF02836">
    <property type="entry name" value="Glyco_hydro_2_C"/>
    <property type="match status" value="1"/>
</dbReference>
<dbReference type="AlphaFoldDB" id="A0A085LUK1"/>
<dbReference type="Gene3D" id="2.60.40.10">
    <property type="entry name" value="Immunoglobulins"/>
    <property type="match status" value="1"/>
</dbReference>
<evidence type="ECO:0000256" key="3">
    <source>
        <dbReference type="ARBA" id="ARBA00012761"/>
    </source>
</evidence>
<evidence type="ECO:0000256" key="5">
    <source>
        <dbReference type="ARBA" id="ARBA00022801"/>
    </source>
</evidence>
<keyword evidence="6" id="KW-0326">Glycosidase</keyword>
<dbReference type="EMBL" id="KL363288">
    <property type="protein sequence ID" value="KFD48647.1"/>
    <property type="molecule type" value="Genomic_DNA"/>
</dbReference>
<evidence type="ECO:0000256" key="1">
    <source>
        <dbReference type="ARBA" id="ARBA00003025"/>
    </source>
</evidence>
<dbReference type="InterPro" id="IPR036645">
    <property type="entry name" value="Elafin-like_sf"/>
</dbReference>
<dbReference type="SUPFAM" id="SSF51445">
    <property type="entry name" value="(Trans)glycosidases"/>
    <property type="match status" value="1"/>
</dbReference>
<feature type="domain" description="WAP" evidence="8">
    <location>
        <begin position="646"/>
        <end position="693"/>
    </location>
</feature>
<dbReference type="SUPFAM" id="SSF49303">
    <property type="entry name" value="beta-Galactosidase/glucuronidase domain"/>
    <property type="match status" value="1"/>
</dbReference>
<dbReference type="FunFam" id="3.20.20.80:FF:000080">
    <property type="entry name" value="Beta-glucuronidase UidA"/>
    <property type="match status" value="1"/>
</dbReference>
<dbReference type="Proteomes" id="UP000030764">
    <property type="component" value="Unassembled WGS sequence"/>
</dbReference>
<dbReference type="MEROPS" id="I17.003"/>
<feature type="domain" description="WAP" evidence="8">
    <location>
        <begin position="847"/>
        <end position="894"/>
    </location>
</feature>
<dbReference type="Gene3D" id="4.10.75.10">
    <property type="entry name" value="Elafin-like"/>
    <property type="match status" value="3"/>
</dbReference>
<dbReference type="PROSITE" id="PS00719">
    <property type="entry name" value="GLYCOSYL_HYDROL_F2_1"/>
    <property type="match status" value="1"/>
</dbReference>
<dbReference type="Gene3D" id="2.60.120.260">
    <property type="entry name" value="Galactose-binding domain-like"/>
    <property type="match status" value="1"/>
</dbReference>
<comment type="function">
    <text evidence="1">Plays an important role in the degradation of dermatan and keratan sulfates.</text>
</comment>
<evidence type="ECO:0000256" key="2">
    <source>
        <dbReference type="ARBA" id="ARBA00007401"/>
    </source>
</evidence>
<keyword evidence="10" id="KW-1185">Reference proteome</keyword>
<evidence type="ECO:0000313" key="9">
    <source>
        <dbReference type="EMBL" id="KFD48647.1"/>
    </source>
</evidence>